<keyword evidence="7" id="KW-1185">Reference proteome</keyword>
<dbReference type="Pfam" id="PF00535">
    <property type="entry name" value="Glycos_transf_2"/>
    <property type="match status" value="1"/>
</dbReference>
<dbReference type="PANTHER" id="PTHR43630">
    <property type="entry name" value="POLY-BETA-1,6-N-ACETYL-D-GLUCOSAMINE SYNTHASE"/>
    <property type="match status" value="1"/>
</dbReference>
<organism evidence="6 7">
    <name type="scientific">Acidithrix ferrooxidans</name>
    <dbReference type="NCBI Taxonomy" id="1280514"/>
    <lineage>
        <taxon>Bacteria</taxon>
        <taxon>Bacillati</taxon>
        <taxon>Actinomycetota</taxon>
        <taxon>Acidimicrobiia</taxon>
        <taxon>Acidimicrobiales</taxon>
        <taxon>Acidimicrobiaceae</taxon>
        <taxon>Acidithrix</taxon>
    </lineage>
</organism>
<dbReference type="InterPro" id="IPR001173">
    <property type="entry name" value="Glyco_trans_2-like"/>
</dbReference>
<dbReference type="SUPFAM" id="SSF53448">
    <property type="entry name" value="Nucleotide-diphospho-sugar transferases"/>
    <property type="match status" value="1"/>
</dbReference>
<dbReference type="InterPro" id="IPR029044">
    <property type="entry name" value="Nucleotide-diphossugar_trans"/>
</dbReference>
<feature type="transmembrane region" description="Helical" evidence="4">
    <location>
        <begin position="240"/>
        <end position="263"/>
    </location>
</feature>
<feature type="transmembrane region" description="Helical" evidence="4">
    <location>
        <begin position="54"/>
        <end position="71"/>
    </location>
</feature>
<evidence type="ECO:0000256" key="1">
    <source>
        <dbReference type="ARBA" id="ARBA00006739"/>
    </source>
</evidence>
<evidence type="ECO:0000313" key="7">
    <source>
        <dbReference type="Proteomes" id="UP000032360"/>
    </source>
</evidence>
<sequence length="652" mass="71242">MTINYFGLGAVVTVALAALGAGVLPLFSPSKFDLGNGKDLVIIPKSAKGDWRRPAMLMVTIIFATSFVLIDLHQVARLYKFATLAVVLIAFNSPSAHRIVSTGEIPIAIRVLIALDYPLIALFIRARLVRRLAIASNAIIYLILTISLDAIEMIISSTTGLAVGPFSIEGTLLTLFLSTVIYLRFLHSTFVLPGVTSVKREGAKNCSDTIRVLSIVTGLLLILGMGLFSLASIFKMTLASLTVIGITAYPAFYTLSSLLIIAVTPKVRPGLPRNSSPPLEIITPAYNESASIASMIKAIDAGALTYGGPVSIIIADDGSMDDTRDQALSVASQCRWVKVRVLSLGHAGKAFALNSALAETSTEIVIRIDADTIIDSDAFLPLPGWFANPEIGLVGTLPSPRSDEGVTWFDHMRRLEEIKTFGFNLLAQSRVNSINCIPGTFVAFRRSAALRVSGFAFGMNGEDADFTMQISRLGFRAVVDTSIKIKEDVPSDIASFREQRVRWTRAVLHTWSRHSPFYAGLVGPRAWFFYPKMLSMRALSLARGVVPLWILASIFSRGTATTREGALIAFGISGGITLSVLMVLVIRYDNIRRLPWLPTVFLYSLLKRFIGIEALFTLPLIDDARWRLRNLTNETAYPPTANHVTEENWTKN</sequence>
<dbReference type="RefSeq" id="WP_052604176.1">
    <property type="nucleotide sequence ID" value="NZ_JXYS01000007.1"/>
</dbReference>
<evidence type="ECO:0000259" key="5">
    <source>
        <dbReference type="Pfam" id="PF00535"/>
    </source>
</evidence>
<dbReference type="GO" id="GO:0016757">
    <property type="term" value="F:glycosyltransferase activity"/>
    <property type="evidence" value="ECO:0007669"/>
    <property type="project" value="UniProtKB-KW"/>
</dbReference>
<evidence type="ECO:0000256" key="3">
    <source>
        <dbReference type="ARBA" id="ARBA00022679"/>
    </source>
</evidence>
<name>A0A0D8HL73_9ACTN</name>
<dbReference type="EC" id="2.4.1.-" evidence="6"/>
<dbReference type="Proteomes" id="UP000032360">
    <property type="component" value="Unassembled WGS sequence"/>
</dbReference>
<feature type="transmembrane region" description="Helical" evidence="4">
    <location>
        <begin position="138"/>
        <end position="163"/>
    </location>
</feature>
<dbReference type="AlphaFoldDB" id="A0A0D8HL73"/>
<protein>
    <submittedName>
        <fullName evidence="6">Poly-beta-1,6-N-acetyl-D-glucosamine synthase</fullName>
        <ecNumber evidence="6">2.4.1.-</ecNumber>
    </submittedName>
</protein>
<comment type="caution">
    <text evidence="6">The sequence shown here is derived from an EMBL/GenBank/DDBJ whole genome shotgun (WGS) entry which is preliminary data.</text>
</comment>
<dbReference type="CDD" id="cd06423">
    <property type="entry name" value="CESA_like"/>
    <property type="match status" value="1"/>
</dbReference>
<accession>A0A0D8HL73</accession>
<evidence type="ECO:0000256" key="2">
    <source>
        <dbReference type="ARBA" id="ARBA00022676"/>
    </source>
</evidence>
<evidence type="ECO:0000313" key="6">
    <source>
        <dbReference type="EMBL" id="KJF18755.1"/>
    </source>
</evidence>
<evidence type="ECO:0000256" key="4">
    <source>
        <dbReference type="SAM" id="Phobius"/>
    </source>
</evidence>
<feature type="domain" description="Glycosyltransferase 2-like" evidence="5">
    <location>
        <begin position="281"/>
        <end position="449"/>
    </location>
</feature>
<dbReference type="OrthoDB" id="9763050at2"/>
<dbReference type="EMBL" id="JXYS01000007">
    <property type="protein sequence ID" value="KJF18755.1"/>
    <property type="molecule type" value="Genomic_DNA"/>
</dbReference>
<comment type="similarity">
    <text evidence="1">Belongs to the glycosyltransferase 2 family.</text>
</comment>
<keyword evidence="4" id="KW-1133">Transmembrane helix</keyword>
<feature type="transmembrane region" description="Helical" evidence="4">
    <location>
        <begin position="567"/>
        <end position="588"/>
    </location>
</feature>
<dbReference type="PANTHER" id="PTHR43630:SF1">
    <property type="entry name" value="POLY-BETA-1,6-N-ACETYL-D-GLUCOSAMINE SYNTHASE"/>
    <property type="match status" value="1"/>
</dbReference>
<keyword evidence="4" id="KW-0812">Transmembrane</keyword>
<gene>
    <name evidence="6" type="primary">icaA</name>
    <name evidence="6" type="ORF">AXFE_03640</name>
</gene>
<proteinExistence type="inferred from homology"/>
<dbReference type="STRING" id="1280514.AXFE_03640"/>
<keyword evidence="3 6" id="KW-0808">Transferase</keyword>
<feature type="transmembrane region" description="Helical" evidence="4">
    <location>
        <begin position="175"/>
        <end position="198"/>
    </location>
</feature>
<keyword evidence="4" id="KW-0472">Membrane</keyword>
<feature type="transmembrane region" description="Helical" evidence="4">
    <location>
        <begin position="534"/>
        <end position="555"/>
    </location>
</feature>
<dbReference type="Gene3D" id="3.90.550.10">
    <property type="entry name" value="Spore Coat Polysaccharide Biosynthesis Protein SpsA, Chain A"/>
    <property type="match status" value="1"/>
</dbReference>
<keyword evidence="2 6" id="KW-0328">Glycosyltransferase</keyword>
<reference evidence="6 7" key="1">
    <citation type="submission" date="2015-01" db="EMBL/GenBank/DDBJ databases">
        <title>Draft genome of the acidophilic iron oxidizer Acidithrix ferrooxidans strain Py-F3.</title>
        <authorList>
            <person name="Poehlein A."/>
            <person name="Eisen S."/>
            <person name="Schloemann M."/>
            <person name="Johnson B.D."/>
            <person name="Daniel R."/>
            <person name="Muehling M."/>
        </authorList>
    </citation>
    <scope>NUCLEOTIDE SEQUENCE [LARGE SCALE GENOMIC DNA]</scope>
    <source>
        <strain evidence="6 7">Py-F3</strain>
    </source>
</reference>
<feature type="transmembrane region" description="Helical" evidence="4">
    <location>
        <begin position="210"/>
        <end position="234"/>
    </location>
</feature>